<evidence type="ECO:0000313" key="7">
    <source>
        <dbReference type="EMBL" id="PSW26166.1"/>
    </source>
</evidence>
<dbReference type="InterPro" id="IPR058533">
    <property type="entry name" value="Cation_efflux_TM"/>
</dbReference>
<gene>
    <name evidence="7" type="ORF">C9I94_05940</name>
</gene>
<protein>
    <submittedName>
        <fullName evidence="7">Cation transporter</fullName>
    </submittedName>
</protein>
<keyword evidence="4 5" id="KW-0472">Membrane</keyword>
<keyword evidence="2 5" id="KW-0812">Transmembrane</keyword>
<feature type="transmembrane region" description="Helical" evidence="5">
    <location>
        <begin position="12"/>
        <end position="37"/>
    </location>
</feature>
<sequence length="230" mass="24671">MSCNIQLERKLLQFSTLSSFIFAVMGIGLGLWLGSLVIVFDGAYSFVSLALTLVSLVAAAYLHRGKKGAQAEVKSTAYSQTHAQQVESSVIAFKGMVITVMCLVSFYNAIEAIVNGGRNIDTGIALAFGVINVIGCFINYKVMAIYSGKAESALVDAESKQWLMDTVISGAVLIGFTIATGLKMSDYAHFAPYADPIMVVIASVYFVIVPLQMTWGALKQLQATRQVVSA</sequence>
<feature type="transmembrane region" description="Helical" evidence="5">
    <location>
        <begin position="91"/>
        <end position="110"/>
    </location>
</feature>
<dbReference type="Pfam" id="PF01545">
    <property type="entry name" value="Cation_efflux"/>
    <property type="match status" value="1"/>
</dbReference>
<accession>A0A0J8VBH5</accession>
<dbReference type="STRING" id="680026.AB733_15110"/>
<evidence type="ECO:0000259" key="6">
    <source>
        <dbReference type="Pfam" id="PF01545"/>
    </source>
</evidence>
<dbReference type="Gene3D" id="1.20.1510.10">
    <property type="entry name" value="Cation efflux protein transmembrane domain"/>
    <property type="match status" value="1"/>
</dbReference>
<dbReference type="EMBL" id="PYLZ01000002">
    <property type="protein sequence ID" value="PSW26166.1"/>
    <property type="molecule type" value="Genomic_DNA"/>
</dbReference>
<evidence type="ECO:0000313" key="8">
    <source>
        <dbReference type="Proteomes" id="UP000240481"/>
    </source>
</evidence>
<dbReference type="GO" id="GO:0008324">
    <property type="term" value="F:monoatomic cation transmembrane transporter activity"/>
    <property type="evidence" value="ECO:0007669"/>
    <property type="project" value="InterPro"/>
</dbReference>
<feature type="transmembrane region" description="Helical" evidence="5">
    <location>
        <begin position="122"/>
        <end position="142"/>
    </location>
</feature>
<feature type="domain" description="Cation efflux protein transmembrane" evidence="6">
    <location>
        <begin position="85"/>
        <end position="221"/>
    </location>
</feature>
<comment type="caution">
    <text evidence="7">The sequence shown here is derived from an EMBL/GenBank/DDBJ whole genome shotgun (WGS) entry which is preliminary data.</text>
</comment>
<evidence type="ECO:0000256" key="5">
    <source>
        <dbReference type="SAM" id="Phobius"/>
    </source>
</evidence>
<keyword evidence="8" id="KW-1185">Reference proteome</keyword>
<dbReference type="AlphaFoldDB" id="A0A0J8VBH5"/>
<evidence type="ECO:0000256" key="2">
    <source>
        <dbReference type="ARBA" id="ARBA00022692"/>
    </source>
</evidence>
<dbReference type="GO" id="GO:0006829">
    <property type="term" value="P:zinc ion transport"/>
    <property type="evidence" value="ECO:0007669"/>
    <property type="project" value="UniProtKB-KW"/>
</dbReference>
<reference evidence="7 8" key="1">
    <citation type="submission" date="2018-01" db="EMBL/GenBank/DDBJ databases">
        <title>Whole genome sequencing of Histamine producing bacteria.</title>
        <authorList>
            <person name="Butler K."/>
        </authorList>
    </citation>
    <scope>NUCLEOTIDE SEQUENCE [LARGE SCALE GENOMIC DNA]</scope>
    <source>
        <strain evidence="7 8">DSM 24669</strain>
    </source>
</reference>
<feature type="transmembrane region" description="Helical" evidence="5">
    <location>
        <begin position="43"/>
        <end position="62"/>
    </location>
</feature>
<organism evidence="7 8">
    <name type="scientific">Photobacterium swingsii</name>
    <dbReference type="NCBI Taxonomy" id="680026"/>
    <lineage>
        <taxon>Bacteria</taxon>
        <taxon>Pseudomonadati</taxon>
        <taxon>Pseudomonadota</taxon>
        <taxon>Gammaproteobacteria</taxon>
        <taxon>Vibrionales</taxon>
        <taxon>Vibrionaceae</taxon>
        <taxon>Photobacterium</taxon>
    </lineage>
</organism>
<feature type="transmembrane region" description="Helical" evidence="5">
    <location>
        <begin position="197"/>
        <end position="218"/>
    </location>
</feature>
<dbReference type="Proteomes" id="UP000240481">
    <property type="component" value="Unassembled WGS sequence"/>
</dbReference>
<comment type="subcellular location">
    <subcellularLocation>
        <location evidence="1">Membrane</location>
        <topology evidence="1">Multi-pass membrane protein</topology>
    </subcellularLocation>
</comment>
<proteinExistence type="predicted"/>
<evidence type="ECO:0000256" key="3">
    <source>
        <dbReference type="ARBA" id="ARBA00022989"/>
    </source>
</evidence>
<keyword evidence="3 5" id="KW-1133">Transmembrane helix</keyword>
<dbReference type="OrthoDB" id="268546at2"/>
<dbReference type="GO" id="GO:0016020">
    <property type="term" value="C:membrane"/>
    <property type="evidence" value="ECO:0007669"/>
    <property type="project" value="UniProtKB-SubCell"/>
</dbReference>
<feature type="transmembrane region" description="Helical" evidence="5">
    <location>
        <begin position="162"/>
        <end position="182"/>
    </location>
</feature>
<dbReference type="InterPro" id="IPR027469">
    <property type="entry name" value="Cation_efflux_TMD_sf"/>
</dbReference>
<evidence type="ECO:0000256" key="4">
    <source>
        <dbReference type="ARBA" id="ARBA00023136"/>
    </source>
</evidence>
<evidence type="ECO:0000256" key="1">
    <source>
        <dbReference type="ARBA" id="ARBA00004141"/>
    </source>
</evidence>
<dbReference type="RefSeq" id="WP_048899588.1">
    <property type="nucleotide sequence ID" value="NZ_AP024852.1"/>
</dbReference>
<dbReference type="SUPFAM" id="SSF161111">
    <property type="entry name" value="Cation efflux protein transmembrane domain-like"/>
    <property type="match status" value="1"/>
</dbReference>
<name>A0A0J8VBH5_9GAMM</name>